<evidence type="ECO:0008006" key="3">
    <source>
        <dbReference type="Google" id="ProtNLM"/>
    </source>
</evidence>
<dbReference type="Proteomes" id="UP000827549">
    <property type="component" value="Chromosome 7"/>
</dbReference>
<sequence length="327" mass="36470">MPVTIDHANFRHIFDNIVSHMPWDALLSLRRTSKAMKQLVDPITCRHIILDLTSRSTLDVRNPYTHGRIPCLEFAPYDRRTQARTLALVAQHTKIIDYWGHDAFLSGDGPYNVDHLLKADIEACLAGDKIVRTYMTSYRVFSRGAYWEAPYVGYNSVQGQRRTLALHVGMQRYHLTEEPFCLNAHPVVIFGLPVPAGEGVVLVKIIGTDSAPIPPPSAKIGLHPTNSNTIGGWVIPDLVHSRNHLAKVHITGVEGSDTPAALEILQSVCANVGAEVNNFFGNTLLVEEHQTQETSLRDIWGLDDMQWALLTTPLGTKFPCPETWNLK</sequence>
<name>A0AAF0YJ18_9TREE</name>
<evidence type="ECO:0000313" key="1">
    <source>
        <dbReference type="EMBL" id="WOO85426.1"/>
    </source>
</evidence>
<dbReference type="GeneID" id="87812089"/>
<gene>
    <name evidence="1" type="ORF">LOC62_07G008925</name>
</gene>
<keyword evidence="2" id="KW-1185">Reference proteome</keyword>
<protein>
    <recommendedName>
        <fullName evidence="3">F-box domain-containing protein</fullName>
    </recommendedName>
</protein>
<dbReference type="RefSeq" id="XP_062631452.1">
    <property type="nucleotide sequence ID" value="XM_062775468.1"/>
</dbReference>
<reference evidence="1" key="1">
    <citation type="submission" date="2023-10" db="EMBL/GenBank/DDBJ databases">
        <authorList>
            <person name="Noh H."/>
        </authorList>
    </citation>
    <scope>NUCLEOTIDE SEQUENCE</scope>
    <source>
        <strain evidence="1">DUCC4014</strain>
    </source>
</reference>
<proteinExistence type="predicted"/>
<organism evidence="1 2">
    <name type="scientific">Vanrija pseudolonga</name>
    <dbReference type="NCBI Taxonomy" id="143232"/>
    <lineage>
        <taxon>Eukaryota</taxon>
        <taxon>Fungi</taxon>
        <taxon>Dikarya</taxon>
        <taxon>Basidiomycota</taxon>
        <taxon>Agaricomycotina</taxon>
        <taxon>Tremellomycetes</taxon>
        <taxon>Trichosporonales</taxon>
        <taxon>Trichosporonaceae</taxon>
        <taxon>Vanrija</taxon>
    </lineage>
</organism>
<dbReference type="EMBL" id="CP086720">
    <property type="protein sequence ID" value="WOO85426.1"/>
    <property type="molecule type" value="Genomic_DNA"/>
</dbReference>
<evidence type="ECO:0000313" key="2">
    <source>
        <dbReference type="Proteomes" id="UP000827549"/>
    </source>
</evidence>
<dbReference type="AlphaFoldDB" id="A0AAF0YJ18"/>
<accession>A0AAF0YJ18</accession>